<dbReference type="Gene3D" id="2.40.50.40">
    <property type="match status" value="1"/>
</dbReference>
<protein>
    <recommendedName>
        <fullName evidence="4">Homeobox domain-containing protein</fullName>
    </recommendedName>
</protein>
<dbReference type="SMART" id="SM00389">
    <property type="entry name" value="HOX"/>
    <property type="match status" value="1"/>
</dbReference>
<gene>
    <name evidence="5" type="ORF">ACH5RR_028120</name>
</gene>
<evidence type="ECO:0000259" key="4">
    <source>
        <dbReference type="PROSITE" id="PS50071"/>
    </source>
</evidence>
<feature type="domain" description="Homeobox" evidence="4">
    <location>
        <begin position="13"/>
        <end position="77"/>
    </location>
</feature>
<comment type="subcellular location">
    <subcellularLocation>
        <location evidence="1 2">Nucleus</location>
    </subcellularLocation>
</comment>
<dbReference type="InterPro" id="IPR039276">
    <property type="entry name" value="SHH1/2"/>
</dbReference>
<dbReference type="CDD" id="cd00086">
    <property type="entry name" value="homeodomain"/>
    <property type="match status" value="1"/>
</dbReference>
<dbReference type="PANTHER" id="PTHR33827">
    <property type="entry name" value="PROTEIN SAWADEE HOMEODOMAIN HOMOLOG 2"/>
    <property type="match status" value="1"/>
</dbReference>
<organism evidence="5 6">
    <name type="scientific">Cinchona calisaya</name>
    <dbReference type="NCBI Taxonomy" id="153742"/>
    <lineage>
        <taxon>Eukaryota</taxon>
        <taxon>Viridiplantae</taxon>
        <taxon>Streptophyta</taxon>
        <taxon>Embryophyta</taxon>
        <taxon>Tracheophyta</taxon>
        <taxon>Spermatophyta</taxon>
        <taxon>Magnoliopsida</taxon>
        <taxon>eudicotyledons</taxon>
        <taxon>Gunneridae</taxon>
        <taxon>Pentapetalae</taxon>
        <taxon>asterids</taxon>
        <taxon>lamiids</taxon>
        <taxon>Gentianales</taxon>
        <taxon>Rubiaceae</taxon>
        <taxon>Cinchonoideae</taxon>
        <taxon>Cinchoneae</taxon>
        <taxon>Cinchona</taxon>
    </lineage>
</organism>
<feature type="DNA-binding region" description="Homeobox" evidence="2">
    <location>
        <begin position="15"/>
        <end position="78"/>
    </location>
</feature>
<dbReference type="InterPro" id="IPR009057">
    <property type="entry name" value="Homeodomain-like_sf"/>
</dbReference>
<dbReference type="Gene3D" id="1.10.10.60">
    <property type="entry name" value="Homeodomain-like"/>
    <property type="match status" value="1"/>
</dbReference>
<dbReference type="SUPFAM" id="SSF46689">
    <property type="entry name" value="Homeodomain-like"/>
    <property type="match status" value="1"/>
</dbReference>
<dbReference type="Pfam" id="PF16719">
    <property type="entry name" value="SAWADEE"/>
    <property type="match status" value="1"/>
</dbReference>
<dbReference type="Proteomes" id="UP001630127">
    <property type="component" value="Unassembled WGS sequence"/>
</dbReference>
<evidence type="ECO:0000256" key="3">
    <source>
        <dbReference type="SAM" id="MobiDB-lite"/>
    </source>
</evidence>
<keyword evidence="2" id="KW-0539">Nucleus</keyword>
<dbReference type="GO" id="GO:0005634">
    <property type="term" value="C:nucleus"/>
    <property type="evidence" value="ECO:0007669"/>
    <property type="project" value="UniProtKB-SubCell"/>
</dbReference>
<dbReference type="InterPro" id="IPR001356">
    <property type="entry name" value="HD"/>
</dbReference>
<keyword evidence="6" id="KW-1185">Reference proteome</keyword>
<evidence type="ECO:0000313" key="5">
    <source>
        <dbReference type="EMBL" id="KAL3508719.1"/>
    </source>
</evidence>
<keyword evidence="2" id="KW-0238">DNA-binding</keyword>
<dbReference type="Gene3D" id="2.30.30.140">
    <property type="match status" value="1"/>
</dbReference>
<accession>A0ABD2YRP7</accession>
<dbReference type="GO" id="GO:0003677">
    <property type="term" value="F:DNA binding"/>
    <property type="evidence" value="ECO:0007669"/>
    <property type="project" value="UniProtKB-UniRule"/>
</dbReference>
<dbReference type="InterPro" id="IPR032001">
    <property type="entry name" value="SAWADEE_dom"/>
</dbReference>
<dbReference type="PANTHER" id="PTHR33827:SF7">
    <property type="entry name" value="PROTEIN SAWADEE HOMEODOMAIN HOMOLOG 2"/>
    <property type="match status" value="1"/>
</dbReference>
<proteinExistence type="predicted"/>
<sequence>MGRPPGHGGSSFRFNSTEVAEMEGILQAHNTQIPSREILISLAEKFSTSTERSGKVIVQMKQVLNWFQNRRYALRAKAAKYPGMLSESPVLRDDLATVRNVPQAPQHLSVPQAIVRNVPQAPQPILAPSVTVLSTVQSAGRNGSDNSAMEFEAKSARDGAWYDVTTFLSYRSLETSDPEVLVRFVGFGQEEDEWVNVRKHVRQRSLPCESFECVAVLPGDLVLCFQEGKEQALYFDAHVLCAQQRRHDVRGCRCRFLVRYDHDQFEEIVPLRKVCRRPETDYRLQKLHAEPANLNQNKTGSEPPKGNTLKVYPPAEATQKQHKAEASAETNEHLHKAEACESTRPVAVPVSPITAAVPNADANITSVAHSSAFVATTTASMAKSNASGFTVSVATSANSVAHCNVSKATDSSATATTSVAHSSASGATVSTITPVSNSCVSGATSSAMTSATPVENFNVSRATVSTTTPVANSYVSGATSSTVTTMTPGDNANVS</sequence>
<dbReference type="EMBL" id="JBJUIK010000012">
    <property type="protein sequence ID" value="KAL3508719.1"/>
    <property type="molecule type" value="Genomic_DNA"/>
</dbReference>
<feature type="region of interest" description="Disordered" evidence="3">
    <location>
        <begin position="287"/>
        <end position="308"/>
    </location>
</feature>
<dbReference type="PROSITE" id="PS50071">
    <property type="entry name" value="HOMEOBOX_2"/>
    <property type="match status" value="1"/>
</dbReference>
<evidence type="ECO:0000313" key="6">
    <source>
        <dbReference type="Proteomes" id="UP001630127"/>
    </source>
</evidence>
<name>A0ABD2YRP7_9GENT</name>
<keyword evidence="2" id="KW-0371">Homeobox</keyword>
<reference evidence="5 6" key="1">
    <citation type="submission" date="2024-11" db="EMBL/GenBank/DDBJ databases">
        <title>A near-complete genome assembly of Cinchona calisaya.</title>
        <authorList>
            <person name="Lian D.C."/>
            <person name="Zhao X.W."/>
            <person name="Wei L."/>
        </authorList>
    </citation>
    <scope>NUCLEOTIDE SEQUENCE [LARGE SCALE GENOMIC DNA]</scope>
    <source>
        <tissue evidence="5">Nenye</tissue>
    </source>
</reference>
<evidence type="ECO:0000256" key="1">
    <source>
        <dbReference type="ARBA" id="ARBA00004123"/>
    </source>
</evidence>
<comment type="caution">
    <text evidence="5">The sequence shown here is derived from an EMBL/GenBank/DDBJ whole genome shotgun (WGS) entry which is preliminary data.</text>
</comment>
<evidence type="ECO:0000256" key="2">
    <source>
        <dbReference type="PROSITE-ProRule" id="PRU00108"/>
    </source>
</evidence>
<dbReference type="AlphaFoldDB" id="A0ABD2YRP7"/>